<keyword evidence="3" id="KW-0690">Ribosome biogenesis</keyword>
<dbReference type="SMART" id="SM00672">
    <property type="entry name" value="CAP10"/>
    <property type="match status" value="1"/>
</dbReference>
<keyword evidence="8" id="KW-1185">Reference proteome</keyword>
<feature type="domain" description="Nop" evidence="6">
    <location>
        <begin position="280"/>
        <end position="399"/>
    </location>
</feature>
<organism evidence="7 8">
    <name type="scientific">Acanthocheilonema viteae</name>
    <name type="common">Filarial nematode worm</name>
    <name type="synonym">Dipetalonema viteae</name>
    <dbReference type="NCBI Taxonomy" id="6277"/>
    <lineage>
        <taxon>Eukaryota</taxon>
        <taxon>Metazoa</taxon>
        <taxon>Ecdysozoa</taxon>
        <taxon>Nematoda</taxon>
        <taxon>Chromadorea</taxon>
        <taxon>Rhabditida</taxon>
        <taxon>Spirurina</taxon>
        <taxon>Spiruromorpha</taxon>
        <taxon>Filarioidea</taxon>
        <taxon>Onchocercidae</taxon>
        <taxon>Acanthocheilonema</taxon>
    </lineage>
</organism>
<dbReference type="Gene3D" id="1.10.287.4070">
    <property type="match status" value="1"/>
</dbReference>
<dbReference type="PANTHER" id="PTHR10894:SF1">
    <property type="entry name" value="NUCLEOLAR PROTEIN 58"/>
    <property type="match status" value="1"/>
</dbReference>
<dbReference type="Proteomes" id="UP000276991">
    <property type="component" value="Unassembled WGS sequence"/>
</dbReference>
<evidence type="ECO:0000256" key="1">
    <source>
        <dbReference type="ARBA" id="ARBA00004604"/>
    </source>
</evidence>
<feature type="compositionally biased region" description="Polar residues" evidence="5">
    <location>
        <begin position="413"/>
        <end position="432"/>
    </location>
</feature>
<comment type="similarity">
    <text evidence="2">Belongs to the NOP5/NOP56 family.</text>
</comment>
<dbReference type="EMBL" id="UPTC01000195">
    <property type="protein sequence ID" value="VBB27184.1"/>
    <property type="molecule type" value="Genomic_DNA"/>
</dbReference>
<evidence type="ECO:0000259" key="6">
    <source>
        <dbReference type="PROSITE" id="PS51358"/>
    </source>
</evidence>
<dbReference type="InterPro" id="IPR012974">
    <property type="entry name" value="NOP58/56_N"/>
</dbReference>
<dbReference type="Gene3D" id="1.10.246.90">
    <property type="entry name" value="Nop domain"/>
    <property type="match status" value="1"/>
</dbReference>
<evidence type="ECO:0000313" key="7">
    <source>
        <dbReference type="EMBL" id="VBB27184.1"/>
    </source>
</evidence>
<dbReference type="GO" id="GO:0031428">
    <property type="term" value="C:box C/D methylation guide snoRNP complex"/>
    <property type="evidence" value="ECO:0007669"/>
    <property type="project" value="InterPro"/>
</dbReference>
<dbReference type="InterPro" id="IPR042239">
    <property type="entry name" value="Nop_C"/>
</dbReference>
<reference evidence="7 8" key="1">
    <citation type="submission" date="2018-08" db="EMBL/GenBank/DDBJ databases">
        <authorList>
            <person name="Laetsch R D."/>
            <person name="Stevens L."/>
            <person name="Kumar S."/>
            <person name="Blaxter L. M."/>
        </authorList>
    </citation>
    <scope>NUCLEOTIDE SEQUENCE [LARGE SCALE GENOMIC DNA]</scope>
</reference>
<dbReference type="InterPro" id="IPR012976">
    <property type="entry name" value="NOSIC"/>
</dbReference>
<dbReference type="SMART" id="SM00931">
    <property type="entry name" value="NOSIC"/>
    <property type="match status" value="1"/>
</dbReference>
<name>A0A498S1P3_ACAVI</name>
<accession>A0A498S1P3</accession>
<evidence type="ECO:0000256" key="5">
    <source>
        <dbReference type="SAM" id="MobiDB-lite"/>
    </source>
</evidence>
<dbReference type="Pfam" id="PF05686">
    <property type="entry name" value="Glyco_transf_90"/>
    <property type="match status" value="1"/>
</dbReference>
<dbReference type="InterPro" id="IPR045056">
    <property type="entry name" value="Nop56/Nop58"/>
</dbReference>
<feature type="region of interest" description="Disordered" evidence="5">
    <location>
        <begin position="400"/>
        <end position="472"/>
    </location>
</feature>
<dbReference type="STRING" id="6277.A0A498S1P3"/>
<dbReference type="PANTHER" id="PTHR10894">
    <property type="entry name" value="NUCLEOLAR PROTEIN 5 NUCLEOLAR PROTEIN NOP5 NOP58"/>
    <property type="match status" value="1"/>
</dbReference>
<dbReference type="GO" id="GO:0030515">
    <property type="term" value="F:snoRNA binding"/>
    <property type="evidence" value="ECO:0007669"/>
    <property type="project" value="InterPro"/>
</dbReference>
<dbReference type="OrthoDB" id="541052at2759"/>
<evidence type="ECO:0000256" key="2">
    <source>
        <dbReference type="ARBA" id="ARBA00009211"/>
    </source>
</evidence>
<dbReference type="InterPro" id="IPR036070">
    <property type="entry name" value="Nop_dom_sf"/>
</dbReference>
<feature type="non-terminal residue" evidence="7">
    <location>
        <position position="922"/>
    </location>
</feature>
<dbReference type="GO" id="GO:0032040">
    <property type="term" value="C:small-subunit processome"/>
    <property type="evidence" value="ECO:0007669"/>
    <property type="project" value="InterPro"/>
</dbReference>
<dbReference type="SUPFAM" id="SSF89124">
    <property type="entry name" value="Nop domain"/>
    <property type="match status" value="1"/>
</dbReference>
<dbReference type="FunFam" id="1.10.246.90:FF:000005">
    <property type="entry name" value="Nucleolar protein 5, putative"/>
    <property type="match status" value="1"/>
</dbReference>
<dbReference type="Pfam" id="PF01798">
    <property type="entry name" value="Nop"/>
    <property type="match status" value="1"/>
</dbReference>
<evidence type="ECO:0000256" key="4">
    <source>
        <dbReference type="ARBA" id="ARBA00023242"/>
    </source>
</evidence>
<dbReference type="PROSITE" id="PS51358">
    <property type="entry name" value="NOP"/>
    <property type="match status" value="1"/>
</dbReference>
<proteinExistence type="inferred from homology"/>
<comment type="subcellular location">
    <subcellularLocation>
        <location evidence="1">Nucleus</location>
        <location evidence="1">Nucleolus</location>
    </subcellularLocation>
</comment>
<gene>
    <name evidence="7" type="ORF">NAV_LOCUS2014</name>
</gene>
<dbReference type="InterPro" id="IPR006598">
    <property type="entry name" value="CAP10"/>
</dbReference>
<sequence>MLVLFETAAGYALFKVLDEKKLENVDNIWDECSTPEKAQRMFQLVSFKKFKDTAEAVENVTRLAEGKLTKALKKALKGKLQKGEQLAVGEVKLGNVIKEKFDVSCVYNTMTQELMRSIRANLDSLLNEHKRELHSMNLAVAHSLGRYKVKFNPEKIDTMIVQAVSLLDDLDKEINNYVMRCREWYGWHFPELSKLIQDHQAYTQTVKVMGMRSNAANCDLSDILPPELEARVKEEAEISMGTDISDSDVLHISGLCEQIIELAKYRSELADYLKNRMMVLAPNLTILLGELVGARLISHAGSLVNLAKYPASTVQILGAEKALFRALKTKRDTPKYGLIYHAQLIGQASTKIKGKVARKLAAKVSLATRIDALADESLGTESGEKSRAYIETFIRMEQERGPKRITGRPAQHDTYTFKSTTTRYDPSTDSTVKSSKKRKFSESSDVSSGRSHVTVNEAENRQINKDGPSQRKHKKKKGMLCYFLFIVGLFILSFTEKAEDALCFGTLRLDLPVRYLHIQLRHNETNMRESVGSLKISIQGSCRHRFQLLDYHDGSYVLRLRLWSSCLQMIISIHTPNDVPLCDSPIVIKKADGSLLYSEYCNCPKTIVSQWMKEAGCKSQHSQLDSDLNQWSTINFEEVLTIVKKKWANPQHRYSNALCHYQIIENNLYRRCFGEYTGFRIFVDATFTSLMRKMYLPNTEFIFNLGDWPLVKAGSDLVPIISWCGSRDTVDIVMPTYELMKSVIDSMESVTLDVHSVKGEKYYRWQEKKDKAVFRGRDSSELRLKIAKLSRSYPKLLDAGITQYFFFDEAEHTPTVETIPLPDFFKYKFILNIDGTVAAYRFPFLLAGDSVVFKSFSDYYEHFYIDLEEGLHYFHFNDSTLIEQIKWARTQDHNKTLNAMHEFVLQHLQPLDIYCYYADFVQ</sequence>
<protein>
    <recommendedName>
        <fullName evidence="6">Nop domain-containing protein</fullName>
    </recommendedName>
</protein>
<keyword evidence="4" id="KW-0539">Nucleus</keyword>
<feature type="compositionally biased region" description="Polar residues" evidence="5">
    <location>
        <begin position="445"/>
        <end position="454"/>
    </location>
</feature>
<dbReference type="Pfam" id="PF08156">
    <property type="entry name" value="NOP5NT"/>
    <property type="match status" value="1"/>
</dbReference>
<evidence type="ECO:0000313" key="8">
    <source>
        <dbReference type="Proteomes" id="UP000276991"/>
    </source>
</evidence>
<dbReference type="GO" id="GO:0042254">
    <property type="term" value="P:ribosome biogenesis"/>
    <property type="evidence" value="ECO:0007669"/>
    <property type="project" value="UniProtKB-KW"/>
</dbReference>
<dbReference type="AlphaFoldDB" id="A0A498S1P3"/>
<dbReference type="InterPro" id="IPR002687">
    <property type="entry name" value="Nop_dom"/>
</dbReference>
<dbReference type="FunFam" id="1.10.287.4070:FF:000001">
    <property type="entry name" value="Probable Nucleolar protein 58"/>
    <property type="match status" value="1"/>
</dbReference>
<evidence type="ECO:0000256" key="3">
    <source>
        <dbReference type="ARBA" id="ARBA00022517"/>
    </source>
</evidence>